<dbReference type="EMBL" id="LPBJ01000041">
    <property type="protein sequence ID" value="KVP99163.1"/>
    <property type="molecule type" value="Genomic_DNA"/>
</dbReference>
<evidence type="ECO:0000313" key="4">
    <source>
        <dbReference type="Proteomes" id="UP000056453"/>
    </source>
</evidence>
<reference evidence="3 6" key="2">
    <citation type="submission" date="2017-01" db="EMBL/GenBank/DDBJ databases">
        <title>Phylogeographic, genomic and meropenem susceptibility analysis of Burkholderia ubonensis.</title>
        <authorList>
            <person name="Price E.P."/>
            <person name="Sarovich D.S."/>
            <person name="Webb J.R."/>
            <person name="Hall C.M."/>
            <person name="Sahl J.W."/>
            <person name="Kaestli M."/>
            <person name="Mayo M."/>
            <person name="Harrington G."/>
            <person name="Baker A.L."/>
            <person name="Sidak-Loftis L.C."/>
            <person name="Lummis M."/>
            <person name="Schupp J.M."/>
            <person name="Gillece J.D."/>
            <person name="Tuanyok A."/>
            <person name="Warner J."/>
            <person name="Busch J.D."/>
            <person name="Keim P."/>
            <person name="Currie B.J."/>
            <person name="Wagner D.M."/>
        </authorList>
    </citation>
    <scope>NUCLEOTIDE SEQUENCE [LARGE SCALE GENOMIC DNA]</scope>
    <source>
        <strain evidence="3 6">A21</strain>
    </source>
</reference>
<proteinExistence type="predicted"/>
<evidence type="ECO:0000313" key="1">
    <source>
        <dbReference type="EMBL" id="KVG61290.1"/>
    </source>
</evidence>
<dbReference type="NCBIfam" id="NF002697">
    <property type="entry name" value="PRK02487.1-6"/>
    <property type="match status" value="1"/>
</dbReference>
<keyword evidence="4" id="KW-1185">Reference proteome</keyword>
<dbReference type="AlphaFoldDB" id="A0A106L6T1"/>
<evidence type="ECO:0008006" key="7">
    <source>
        <dbReference type="Google" id="ProtNLM"/>
    </source>
</evidence>
<dbReference type="Proteomes" id="UP000187194">
    <property type="component" value="Unassembled WGS sequence"/>
</dbReference>
<dbReference type="Proteomes" id="UP000056453">
    <property type="component" value="Unassembled WGS sequence"/>
</dbReference>
<dbReference type="RefSeq" id="WP_059535715.1">
    <property type="nucleotide sequence ID" value="NZ_CP013414.1"/>
</dbReference>
<organism evidence="2 4">
    <name type="scientific">Burkholderia ubonensis</name>
    <dbReference type="NCBI Taxonomy" id="101571"/>
    <lineage>
        <taxon>Bacteria</taxon>
        <taxon>Pseudomonadati</taxon>
        <taxon>Pseudomonadota</taxon>
        <taxon>Betaproteobacteria</taxon>
        <taxon>Burkholderiales</taxon>
        <taxon>Burkholderiaceae</taxon>
        <taxon>Burkholderia</taxon>
        <taxon>Burkholderia cepacia complex</taxon>
    </lineage>
</organism>
<dbReference type="PANTHER" id="PTHR28255">
    <property type="match status" value="1"/>
</dbReference>
<evidence type="ECO:0000313" key="5">
    <source>
        <dbReference type="Proteomes" id="UP000064029"/>
    </source>
</evidence>
<accession>A0A106L6T1</accession>
<dbReference type="Gene3D" id="3.30.450.150">
    <property type="entry name" value="Haem-degrading domain"/>
    <property type="match status" value="1"/>
</dbReference>
<dbReference type="OrthoDB" id="9095130at2"/>
<gene>
    <name evidence="3" type="ORF">BW685_09885</name>
    <name evidence="1" type="ORF">WJ33_04060</name>
    <name evidence="2" type="ORF">WJ96_36585</name>
</gene>
<protein>
    <recommendedName>
        <fullName evidence="7">Heme-degrading domain-containing protein</fullName>
    </recommendedName>
</protein>
<evidence type="ECO:0000313" key="2">
    <source>
        <dbReference type="EMBL" id="KVP99163.1"/>
    </source>
</evidence>
<dbReference type="InterPro" id="IPR005624">
    <property type="entry name" value="PduO/GlcC-like"/>
</dbReference>
<evidence type="ECO:0000313" key="6">
    <source>
        <dbReference type="Proteomes" id="UP000187194"/>
    </source>
</evidence>
<dbReference type="EMBL" id="LOXM01000189">
    <property type="protein sequence ID" value="KVG61290.1"/>
    <property type="molecule type" value="Genomic_DNA"/>
</dbReference>
<dbReference type="Pfam" id="PF03928">
    <property type="entry name" value="HbpS-like"/>
    <property type="match status" value="1"/>
</dbReference>
<evidence type="ECO:0000313" key="3">
    <source>
        <dbReference type="EMBL" id="OMG73585.1"/>
    </source>
</evidence>
<reference evidence="4 5" key="1">
    <citation type="submission" date="2015-11" db="EMBL/GenBank/DDBJ databases">
        <title>Expanding the genomic diversity of Burkholderia species for the development of highly accurate diagnostics.</title>
        <authorList>
            <person name="Sahl J."/>
            <person name="Keim P."/>
            <person name="Wagner D."/>
        </authorList>
    </citation>
    <scope>NUCLEOTIDE SEQUENCE [LARGE SCALE GENOMIC DNA]</scope>
    <source>
        <strain evidence="2 4">MSMB1808WGS</strain>
        <strain evidence="1 5">MSMB2036</strain>
    </source>
</reference>
<dbReference type="EMBL" id="MTJZ01000010">
    <property type="protein sequence ID" value="OMG73585.1"/>
    <property type="molecule type" value="Genomic_DNA"/>
</dbReference>
<dbReference type="InterPro" id="IPR010371">
    <property type="entry name" value="YBR137W-like"/>
</dbReference>
<dbReference type="Proteomes" id="UP000064029">
    <property type="component" value="Unassembled WGS sequence"/>
</dbReference>
<name>A0A106L6T1_9BURK</name>
<dbReference type="SUPFAM" id="SSF143744">
    <property type="entry name" value="GlcG-like"/>
    <property type="match status" value="1"/>
</dbReference>
<comment type="caution">
    <text evidence="2">The sequence shown here is derived from an EMBL/GenBank/DDBJ whole genome shotgun (WGS) entry which is preliminary data.</text>
</comment>
<dbReference type="PANTHER" id="PTHR28255:SF1">
    <property type="entry name" value="UPF0303 PROTEIN YBR137W"/>
    <property type="match status" value="1"/>
</dbReference>
<dbReference type="InterPro" id="IPR038084">
    <property type="entry name" value="PduO/GlcC-like_sf"/>
</dbReference>
<sequence>MMTTLLRIEPEPCGDDASNPTLPRFNAGIARRMGDIALNLAARRGLPIAVSIVGERAPLFYCALDGSRADDSDAIRRRQNTVLRFGLSSLEVGARFRRAGWSLQSQGLSEDDYALDGGGVPLRIVGSGIVGAMTIAGLDSECNHALVVECLRWHVDASAFALSA</sequence>